<name>A0A382K1B3_9ZZZZ</name>
<reference evidence="1" key="1">
    <citation type="submission" date="2018-05" db="EMBL/GenBank/DDBJ databases">
        <authorList>
            <person name="Lanie J.A."/>
            <person name="Ng W.-L."/>
            <person name="Kazmierczak K.M."/>
            <person name="Andrzejewski T.M."/>
            <person name="Davidsen T.M."/>
            <person name="Wayne K.J."/>
            <person name="Tettelin H."/>
            <person name="Glass J.I."/>
            <person name="Rusch D."/>
            <person name="Podicherti R."/>
            <person name="Tsui H.-C.T."/>
            <person name="Winkler M.E."/>
        </authorList>
    </citation>
    <scope>NUCLEOTIDE SEQUENCE</scope>
</reference>
<protein>
    <submittedName>
        <fullName evidence="1">Uncharacterized protein</fullName>
    </submittedName>
</protein>
<evidence type="ECO:0000313" key="1">
    <source>
        <dbReference type="EMBL" id="SVC16887.1"/>
    </source>
</evidence>
<organism evidence="1">
    <name type="scientific">marine metagenome</name>
    <dbReference type="NCBI Taxonomy" id="408172"/>
    <lineage>
        <taxon>unclassified sequences</taxon>
        <taxon>metagenomes</taxon>
        <taxon>ecological metagenomes</taxon>
    </lineage>
</organism>
<dbReference type="EMBL" id="UINC01077091">
    <property type="protein sequence ID" value="SVC16887.1"/>
    <property type="molecule type" value="Genomic_DNA"/>
</dbReference>
<dbReference type="AlphaFoldDB" id="A0A382K1B3"/>
<gene>
    <name evidence="1" type="ORF">METZ01_LOCUS269741</name>
</gene>
<sequence length="28" mass="3346">MENQAIYTECKKLNAIFNWLCQLNVKTE</sequence>
<accession>A0A382K1B3</accession>
<proteinExistence type="predicted"/>